<sequence length="119" mass="13125">MPEELTILLGKNPSDAYRKGEELPTPLGNRRAARTGYWGIAVARKEPADLDAQIAEILDGMTDDLGVWQELANRFQLEIFCGLFLKEFNEGLSISAATTALLGARGISLDFDIYYKGDD</sequence>
<keyword evidence="2" id="KW-1185">Reference proteome</keyword>
<evidence type="ECO:0008006" key="3">
    <source>
        <dbReference type="Google" id="ProtNLM"/>
    </source>
</evidence>
<evidence type="ECO:0000313" key="1">
    <source>
        <dbReference type="EMBL" id="GHC52984.1"/>
    </source>
</evidence>
<protein>
    <recommendedName>
        <fullName evidence="3">DUF4279 domain-containing protein</fullName>
    </recommendedName>
</protein>
<reference evidence="1" key="2">
    <citation type="submission" date="2020-09" db="EMBL/GenBank/DDBJ databases">
        <authorList>
            <person name="Sun Q."/>
            <person name="Kim S."/>
        </authorList>
    </citation>
    <scope>NUCLEOTIDE SEQUENCE</scope>
    <source>
        <strain evidence="1">KCTC 23310</strain>
    </source>
</reference>
<organism evidence="1 2">
    <name type="scientific">Neogemmobacter tilapiae</name>
    <dbReference type="NCBI Taxonomy" id="875041"/>
    <lineage>
        <taxon>Bacteria</taxon>
        <taxon>Pseudomonadati</taxon>
        <taxon>Pseudomonadota</taxon>
        <taxon>Alphaproteobacteria</taxon>
        <taxon>Rhodobacterales</taxon>
        <taxon>Paracoccaceae</taxon>
        <taxon>Neogemmobacter</taxon>
    </lineage>
</organism>
<proteinExistence type="predicted"/>
<comment type="caution">
    <text evidence="1">The sequence shown here is derived from an EMBL/GenBank/DDBJ whole genome shotgun (WGS) entry which is preliminary data.</text>
</comment>
<evidence type="ECO:0000313" key="2">
    <source>
        <dbReference type="Proteomes" id="UP000638981"/>
    </source>
</evidence>
<dbReference type="AlphaFoldDB" id="A0A918TL62"/>
<dbReference type="Proteomes" id="UP000638981">
    <property type="component" value="Unassembled WGS sequence"/>
</dbReference>
<dbReference type="EMBL" id="BMYJ01000004">
    <property type="protein sequence ID" value="GHC52984.1"/>
    <property type="molecule type" value="Genomic_DNA"/>
</dbReference>
<reference evidence="1" key="1">
    <citation type="journal article" date="2014" name="Int. J. Syst. Evol. Microbiol.">
        <title>Complete genome sequence of Corynebacterium casei LMG S-19264T (=DSM 44701T), isolated from a smear-ripened cheese.</title>
        <authorList>
            <consortium name="US DOE Joint Genome Institute (JGI-PGF)"/>
            <person name="Walter F."/>
            <person name="Albersmeier A."/>
            <person name="Kalinowski J."/>
            <person name="Ruckert C."/>
        </authorList>
    </citation>
    <scope>NUCLEOTIDE SEQUENCE</scope>
    <source>
        <strain evidence="1">KCTC 23310</strain>
    </source>
</reference>
<accession>A0A918TL62</accession>
<gene>
    <name evidence="1" type="ORF">GCM10007315_14480</name>
</gene>
<name>A0A918TL62_9RHOB</name>
<dbReference type="InterPro" id="IPR025459">
    <property type="entry name" value="DUF4279"/>
</dbReference>
<dbReference type="Pfam" id="PF14106">
    <property type="entry name" value="DUF4279"/>
    <property type="match status" value="1"/>
</dbReference>